<dbReference type="RefSeq" id="WP_008991192.1">
    <property type="nucleotide sequence ID" value="NZ_AMSG01000006.1"/>
</dbReference>
<dbReference type="Proteomes" id="UP000007364">
    <property type="component" value="Unassembled WGS sequence"/>
</dbReference>
<proteinExistence type="predicted"/>
<gene>
    <name evidence="2" type="ORF">I215_06622</name>
</gene>
<evidence type="ECO:0000256" key="1">
    <source>
        <dbReference type="SAM" id="Phobius"/>
    </source>
</evidence>
<protein>
    <submittedName>
        <fullName evidence="2">Uncharacterized protein</fullName>
    </submittedName>
</protein>
<comment type="caution">
    <text evidence="2">The sequence shown here is derived from an EMBL/GenBank/DDBJ whole genome shotgun (WGS) entry which is preliminary data.</text>
</comment>
<dbReference type="eggNOG" id="ENOG5033DW6">
    <property type="taxonomic scope" value="Bacteria"/>
</dbReference>
<evidence type="ECO:0000313" key="2">
    <source>
        <dbReference type="EMBL" id="EKF55611.1"/>
    </source>
</evidence>
<keyword evidence="1" id="KW-0812">Transmembrane</keyword>
<keyword evidence="1" id="KW-0472">Membrane</keyword>
<dbReference type="STRING" id="555500.I215_06622"/>
<dbReference type="AlphaFoldDB" id="K2Q435"/>
<name>K2Q435_9FLAO</name>
<sequence length="162" mass="18953">MDYALEIIALVVSVSALIITYQNRVDNKKQTKKSNDKADRAIKLSEGNVEMGLRNSISNARTNVNSAIRDLENFKLQNPNADLKIMTKLFWSSVEDLLNQYERACMLYLDDKLDKVRFRIEYSSEIRNVVEKGEYKEKYFPAHTSKYKAILKVYDEWENLEK</sequence>
<organism evidence="2 3">
    <name type="scientific">Galbibacter marinus</name>
    <dbReference type="NCBI Taxonomy" id="555500"/>
    <lineage>
        <taxon>Bacteria</taxon>
        <taxon>Pseudomonadati</taxon>
        <taxon>Bacteroidota</taxon>
        <taxon>Flavobacteriia</taxon>
        <taxon>Flavobacteriales</taxon>
        <taxon>Flavobacteriaceae</taxon>
        <taxon>Galbibacter</taxon>
    </lineage>
</organism>
<dbReference type="EMBL" id="AMSG01000006">
    <property type="protein sequence ID" value="EKF55611.1"/>
    <property type="molecule type" value="Genomic_DNA"/>
</dbReference>
<evidence type="ECO:0000313" key="3">
    <source>
        <dbReference type="Proteomes" id="UP000007364"/>
    </source>
</evidence>
<keyword evidence="1" id="KW-1133">Transmembrane helix</keyword>
<feature type="transmembrane region" description="Helical" evidence="1">
    <location>
        <begin position="6"/>
        <end position="23"/>
    </location>
</feature>
<accession>K2Q435</accession>
<keyword evidence="3" id="KW-1185">Reference proteome</keyword>
<dbReference type="OrthoDB" id="7063445at2"/>
<reference evidence="2 3" key="1">
    <citation type="journal article" date="2012" name="J. Bacteriol.">
        <title>Genome Sequence of Galbibacter marinum Type Strain ck-I2-15.</title>
        <authorList>
            <person name="Lai Q."/>
            <person name="Li C."/>
            <person name="Shao Z."/>
        </authorList>
    </citation>
    <scope>NUCLEOTIDE SEQUENCE [LARGE SCALE GENOMIC DNA]</scope>
    <source>
        <strain evidence="3">ck-I2-15</strain>
    </source>
</reference>